<organism evidence="2 3">
    <name type="scientific">Rhodopirellula baltica SWK14</name>
    <dbReference type="NCBI Taxonomy" id="993516"/>
    <lineage>
        <taxon>Bacteria</taxon>
        <taxon>Pseudomonadati</taxon>
        <taxon>Planctomycetota</taxon>
        <taxon>Planctomycetia</taxon>
        <taxon>Pirellulales</taxon>
        <taxon>Pirellulaceae</taxon>
        <taxon>Rhodopirellula</taxon>
    </lineage>
</organism>
<gene>
    <name evidence="2" type="ORF">RBSWK_01485</name>
</gene>
<keyword evidence="1" id="KW-0812">Transmembrane</keyword>
<evidence type="ECO:0000313" key="3">
    <source>
        <dbReference type="Proteomes" id="UP000010959"/>
    </source>
</evidence>
<proteinExistence type="predicted"/>
<feature type="transmembrane region" description="Helical" evidence="1">
    <location>
        <begin position="6"/>
        <end position="30"/>
    </location>
</feature>
<keyword evidence="1" id="KW-0472">Membrane</keyword>
<name>L7CNF5_RHOBT</name>
<evidence type="ECO:0000313" key="2">
    <source>
        <dbReference type="EMBL" id="ELP34586.1"/>
    </source>
</evidence>
<accession>L7CNF5</accession>
<dbReference type="AlphaFoldDB" id="L7CNF5"/>
<sequence>MVVIHWGWLDAMTCVAMSSAATIVDAILFVTPSRVVVVKPPDVWHR</sequence>
<protein>
    <submittedName>
        <fullName evidence="2">Uncharacterized protein</fullName>
    </submittedName>
</protein>
<evidence type="ECO:0000256" key="1">
    <source>
        <dbReference type="SAM" id="Phobius"/>
    </source>
</evidence>
<dbReference type="EMBL" id="AMWG01000028">
    <property type="protein sequence ID" value="ELP34586.1"/>
    <property type="molecule type" value="Genomic_DNA"/>
</dbReference>
<keyword evidence="1" id="KW-1133">Transmembrane helix</keyword>
<comment type="caution">
    <text evidence="2">The sequence shown here is derived from an EMBL/GenBank/DDBJ whole genome shotgun (WGS) entry which is preliminary data.</text>
</comment>
<dbReference type="Proteomes" id="UP000010959">
    <property type="component" value="Unassembled WGS sequence"/>
</dbReference>
<reference evidence="2 3" key="1">
    <citation type="journal article" date="2013" name="Mar. Genomics">
        <title>Expression of sulfatases in Rhodopirellula baltica and the diversity of sulfatases in the genus Rhodopirellula.</title>
        <authorList>
            <person name="Wegner C.E."/>
            <person name="Richter-Heitmann T."/>
            <person name="Klindworth A."/>
            <person name="Klockow C."/>
            <person name="Richter M."/>
            <person name="Achstetter T."/>
            <person name="Glockner F.O."/>
            <person name="Harder J."/>
        </authorList>
    </citation>
    <scope>NUCLEOTIDE SEQUENCE [LARGE SCALE GENOMIC DNA]</scope>
    <source>
        <strain evidence="2 3">SWK14</strain>
    </source>
</reference>